<organism evidence="3 4">
    <name type="scientific">Paludibacter jiangxiensis</name>
    <dbReference type="NCBI Taxonomy" id="681398"/>
    <lineage>
        <taxon>Bacteria</taxon>
        <taxon>Pseudomonadati</taxon>
        <taxon>Bacteroidota</taxon>
        <taxon>Bacteroidia</taxon>
        <taxon>Bacteroidales</taxon>
        <taxon>Paludibacteraceae</taxon>
        <taxon>Paludibacter</taxon>
    </lineage>
</organism>
<dbReference type="STRING" id="681398.PJIAN_1287"/>
<reference evidence="4" key="2">
    <citation type="journal article" date="2017" name="Genome Announc.">
        <title>Draft genome sequence of Paludibacter jiangxiensis NM7(T), a propionate-producing fermentative bacterium.</title>
        <authorList>
            <person name="Qiu Y.-L."/>
            <person name="Tourlousse D.M."/>
            <person name="Matsuura N."/>
            <person name="Ohashi A."/>
            <person name="Sekiguchi Y."/>
        </authorList>
    </citation>
    <scope>NUCLEOTIDE SEQUENCE [LARGE SCALE GENOMIC DNA]</scope>
    <source>
        <strain evidence="4">NM7</strain>
    </source>
</reference>
<dbReference type="RefSeq" id="WP_068701314.1">
    <property type="nucleotide sequence ID" value="NZ_BDCR01000001.1"/>
</dbReference>
<gene>
    <name evidence="3" type="ORF">PJIAN_1287</name>
</gene>
<dbReference type="PROSITE" id="PS50005">
    <property type="entry name" value="TPR"/>
    <property type="match status" value="6"/>
</dbReference>
<feature type="repeat" description="TPR" evidence="1">
    <location>
        <begin position="306"/>
        <end position="339"/>
    </location>
</feature>
<dbReference type="PANTHER" id="PTHR12558:SF13">
    <property type="entry name" value="CELL DIVISION CYCLE PROTEIN 27 HOMOLOG"/>
    <property type="match status" value="1"/>
</dbReference>
<feature type="domain" description="Tetratricopeptide repeat protein 21A/21B C-terminal ARM" evidence="2">
    <location>
        <begin position="338"/>
        <end position="453"/>
    </location>
</feature>
<feature type="repeat" description="TPR" evidence="1">
    <location>
        <begin position="340"/>
        <end position="373"/>
    </location>
</feature>
<dbReference type="Pfam" id="PF13181">
    <property type="entry name" value="TPR_8"/>
    <property type="match status" value="1"/>
</dbReference>
<keyword evidence="1" id="KW-0802">TPR repeat</keyword>
<evidence type="ECO:0000313" key="3">
    <source>
        <dbReference type="EMBL" id="GAT61704.1"/>
    </source>
</evidence>
<dbReference type="Proteomes" id="UP000076586">
    <property type="component" value="Unassembled WGS sequence"/>
</dbReference>
<proteinExistence type="predicted"/>
<evidence type="ECO:0000313" key="4">
    <source>
        <dbReference type="Proteomes" id="UP000076586"/>
    </source>
</evidence>
<feature type="repeat" description="TPR" evidence="1">
    <location>
        <begin position="374"/>
        <end position="407"/>
    </location>
</feature>
<dbReference type="Gene3D" id="1.25.40.10">
    <property type="entry name" value="Tetratricopeptide repeat domain"/>
    <property type="match status" value="2"/>
</dbReference>
<feature type="repeat" description="TPR" evidence="1">
    <location>
        <begin position="204"/>
        <end position="237"/>
    </location>
</feature>
<dbReference type="Pfam" id="PF25063">
    <property type="entry name" value="ARM_TT21_C"/>
    <property type="match status" value="1"/>
</dbReference>
<dbReference type="Pfam" id="PF12895">
    <property type="entry name" value="ANAPC3"/>
    <property type="match status" value="1"/>
</dbReference>
<accession>A0A170YCS7</accession>
<sequence length="462" mass="53201">MKGYNQEFIFDEESQEVVRRYEQAVQNRTVGYFDVEELEVIVDYYLNCGKPKESSKAIDLGMTLHPGSTVLQTKRAKVYLASGDARKALQILERIHTTNDAETELLKGEALLRLNHESEAHLVFSRLADNAHSDVPNLCLDIAHVYISNGFYKRALIYLEKGLAEDSADADLLQDAAFCYEQLDQAQTAIDYYNRIIDADAYSLEAWFNLGLVYFNQANYSQALEAFDYVTVIDEEDFGGWLQKGNTLFHLNRFEDSLECYRRCEEKVAYPDLLQVFMGECYEKLDEYNNAKTCYKRALEINDKNPDAWTGMGICSLELEAPEESIEYLHKALELDSENFETWVYLAEAYVNTNKIKEAERAYKKSLKLEQHQPDTWIALGNIYIDIALYQSALDCYLEAYNQDSSLENINLFLAIAYYKLSEYKKAIPLLEKALELNPEASTIFLDICPEAREIINKDKNH</sequence>
<dbReference type="SMART" id="SM00028">
    <property type="entry name" value="TPR"/>
    <property type="match status" value="10"/>
</dbReference>
<evidence type="ECO:0000259" key="2">
    <source>
        <dbReference type="Pfam" id="PF25063"/>
    </source>
</evidence>
<protein>
    <submittedName>
        <fullName evidence="3">Tetratricopeptide repeat-containing protein</fullName>
    </submittedName>
</protein>
<dbReference type="EMBL" id="BDCR01000001">
    <property type="protein sequence ID" value="GAT61704.1"/>
    <property type="molecule type" value="Genomic_DNA"/>
</dbReference>
<reference evidence="4" key="1">
    <citation type="submission" date="2016-04" db="EMBL/GenBank/DDBJ databases">
        <title>Draft genome sequence of Paludibacter jiangxiensis strain NM7.</title>
        <authorList>
            <person name="Qiu Y."/>
            <person name="Matsuura N."/>
            <person name="Ohashi A."/>
            <person name="Tourlousse M.D."/>
            <person name="Sekiguchi Y."/>
        </authorList>
    </citation>
    <scope>NUCLEOTIDE SEQUENCE [LARGE SCALE GENOMIC DNA]</scope>
    <source>
        <strain evidence="4">NM7</strain>
    </source>
</reference>
<name>A0A170YCS7_9BACT</name>
<comment type="caution">
    <text evidence="3">The sequence shown here is derived from an EMBL/GenBank/DDBJ whole genome shotgun (WGS) entry which is preliminary data.</text>
</comment>
<feature type="repeat" description="TPR" evidence="1">
    <location>
        <begin position="272"/>
        <end position="305"/>
    </location>
</feature>
<keyword evidence="4" id="KW-1185">Reference proteome</keyword>
<dbReference type="InterPro" id="IPR019734">
    <property type="entry name" value="TPR_rpt"/>
</dbReference>
<evidence type="ECO:0000256" key="1">
    <source>
        <dbReference type="PROSITE-ProRule" id="PRU00339"/>
    </source>
</evidence>
<dbReference type="PANTHER" id="PTHR12558">
    <property type="entry name" value="CELL DIVISION CYCLE 16,23,27"/>
    <property type="match status" value="1"/>
</dbReference>
<dbReference type="AlphaFoldDB" id="A0A170YCS7"/>
<dbReference type="PROSITE" id="PS50293">
    <property type="entry name" value="TPR_REGION"/>
    <property type="match status" value="1"/>
</dbReference>
<dbReference type="InterPro" id="IPR011990">
    <property type="entry name" value="TPR-like_helical_dom_sf"/>
</dbReference>
<dbReference type="SUPFAM" id="SSF48452">
    <property type="entry name" value="TPR-like"/>
    <property type="match status" value="2"/>
</dbReference>
<feature type="repeat" description="TPR" evidence="1">
    <location>
        <begin position="408"/>
        <end position="441"/>
    </location>
</feature>
<dbReference type="InterPro" id="IPR056834">
    <property type="entry name" value="ARM_TT21_C"/>
</dbReference>
<dbReference type="OrthoDB" id="9803982at2"/>